<proteinExistence type="predicted"/>
<dbReference type="Pfam" id="PF00059">
    <property type="entry name" value="Lectin_C"/>
    <property type="match status" value="1"/>
</dbReference>
<dbReference type="AlphaFoldDB" id="A0A3B5JZT7"/>
<feature type="domain" description="C-type lectin" evidence="3">
    <location>
        <begin position="360"/>
        <end position="480"/>
    </location>
</feature>
<keyword evidence="2" id="KW-0732">Signal</keyword>
<dbReference type="RefSeq" id="XP_003966537.3">
    <property type="nucleotide sequence ID" value="XM_003966488.3"/>
</dbReference>
<dbReference type="GeneID" id="101078084"/>
<evidence type="ECO:0000256" key="1">
    <source>
        <dbReference type="SAM" id="MobiDB-lite"/>
    </source>
</evidence>
<gene>
    <name evidence="4" type="primary">LOC101078084</name>
</gene>
<dbReference type="InterPro" id="IPR050111">
    <property type="entry name" value="C-type_lectin/snaclec_domain"/>
</dbReference>
<dbReference type="OMA" id="EPRMSIP"/>
<dbReference type="Proteomes" id="UP000005226">
    <property type="component" value="Chromosome 8"/>
</dbReference>
<dbReference type="OrthoDB" id="8960263at2759"/>
<feature type="region of interest" description="Disordered" evidence="1">
    <location>
        <begin position="114"/>
        <end position="133"/>
    </location>
</feature>
<protein>
    <submittedName>
        <fullName evidence="4">Uncharacterized LOC101078084</fullName>
    </submittedName>
</protein>
<dbReference type="InParanoid" id="A0A3B5JZT7"/>
<evidence type="ECO:0000313" key="4">
    <source>
        <dbReference type="Ensembl" id="ENSTRUP00000050696.2"/>
    </source>
</evidence>
<keyword evidence="5" id="KW-1185">Reference proteome</keyword>
<accession>A0A3B5JZT7</accession>
<feature type="region of interest" description="Disordered" evidence="1">
    <location>
        <begin position="156"/>
        <end position="180"/>
    </location>
</feature>
<reference evidence="4" key="3">
    <citation type="submission" date="2025-09" db="UniProtKB">
        <authorList>
            <consortium name="Ensembl"/>
        </authorList>
    </citation>
    <scope>IDENTIFICATION</scope>
</reference>
<dbReference type="SUPFAM" id="SSF56436">
    <property type="entry name" value="C-type lectin-like"/>
    <property type="match status" value="1"/>
</dbReference>
<dbReference type="InterPro" id="IPR001304">
    <property type="entry name" value="C-type_lectin-like"/>
</dbReference>
<feature type="region of interest" description="Disordered" evidence="1">
    <location>
        <begin position="296"/>
        <end position="320"/>
    </location>
</feature>
<dbReference type="Ensembl" id="ENSTRUT00000058576.2">
    <property type="protein sequence ID" value="ENSTRUP00000050696.2"/>
    <property type="gene ID" value="ENSTRUG00000020350.2"/>
</dbReference>
<name>A0A3B5JZT7_TAKRU</name>
<evidence type="ECO:0000256" key="2">
    <source>
        <dbReference type="SAM" id="SignalP"/>
    </source>
</evidence>
<dbReference type="GeneTree" id="ENSGT00940000166048"/>
<evidence type="ECO:0000259" key="3">
    <source>
        <dbReference type="PROSITE" id="PS50041"/>
    </source>
</evidence>
<reference evidence="4" key="2">
    <citation type="submission" date="2025-08" db="UniProtKB">
        <authorList>
            <consortium name="Ensembl"/>
        </authorList>
    </citation>
    <scope>IDENTIFICATION</scope>
</reference>
<dbReference type="InterPro" id="IPR016186">
    <property type="entry name" value="C-type_lectin-like/link_sf"/>
</dbReference>
<feature type="chain" id="PRO_5025347151" evidence="2">
    <location>
        <begin position="17"/>
        <end position="485"/>
    </location>
</feature>
<organism evidence="4 5">
    <name type="scientific">Takifugu rubripes</name>
    <name type="common">Japanese pufferfish</name>
    <name type="synonym">Fugu rubripes</name>
    <dbReference type="NCBI Taxonomy" id="31033"/>
    <lineage>
        <taxon>Eukaryota</taxon>
        <taxon>Metazoa</taxon>
        <taxon>Chordata</taxon>
        <taxon>Craniata</taxon>
        <taxon>Vertebrata</taxon>
        <taxon>Euteleostomi</taxon>
        <taxon>Actinopterygii</taxon>
        <taxon>Neopterygii</taxon>
        <taxon>Teleostei</taxon>
        <taxon>Neoteleostei</taxon>
        <taxon>Acanthomorphata</taxon>
        <taxon>Eupercaria</taxon>
        <taxon>Tetraodontiformes</taxon>
        <taxon>Tetradontoidea</taxon>
        <taxon>Tetraodontidae</taxon>
        <taxon>Takifugu</taxon>
    </lineage>
</organism>
<dbReference type="InterPro" id="IPR016187">
    <property type="entry name" value="CTDL_fold"/>
</dbReference>
<dbReference type="Gene3D" id="3.10.100.10">
    <property type="entry name" value="Mannose-Binding Protein A, subunit A"/>
    <property type="match status" value="1"/>
</dbReference>
<reference evidence="4 5" key="1">
    <citation type="journal article" date="2011" name="Genome Biol. Evol.">
        <title>Integration of the genetic map and genome assembly of fugu facilitates insights into distinct features of genome evolution in teleosts and mammals.</title>
        <authorList>
            <person name="Kai W."/>
            <person name="Kikuchi K."/>
            <person name="Tohari S."/>
            <person name="Chew A.K."/>
            <person name="Tay A."/>
            <person name="Fujiwara A."/>
            <person name="Hosoya S."/>
            <person name="Suetake H."/>
            <person name="Naruse K."/>
            <person name="Brenner S."/>
            <person name="Suzuki Y."/>
            <person name="Venkatesh B."/>
        </authorList>
    </citation>
    <scope>NUCLEOTIDE SEQUENCE [LARGE SCALE GENOMIC DNA]</scope>
</reference>
<dbReference type="PROSITE" id="PS50041">
    <property type="entry name" value="C_TYPE_LECTIN_2"/>
    <property type="match status" value="1"/>
</dbReference>
<feature type="signal peptide" evidence="2">
    <location>
        <begin position="1"/>
        <end position="16"/>
    </location>
</feature>
<evidence type="ECO:0000313" key="5">
    <source>
        <dbReference type="Proteomes" id="UP000005226"/>
    </source>
</evidence>
<dbReference type="KEGG" id="tru:101078084"/>
<dbReference type="PANTHER" id="PTHR22803">
    <property type="entry name" value="MANNOSE, PHOSPHOLIPASE, LECTIN RECEPTOR RELATED"/>
    <property type="match status" value="1"/>
</dbReference>
<dbReference type="SMART" id="SM00034">
    <property type="entry name" value="CLECT"/>
    <property type="match status" value="1"/>
</dbReference>
<sequence length="485" mass="53244">MFRIVLLFLFLSGLQAAPLAVLPKASLSLPDGLQQDATHPDVYETAADGFRQGTEPSRRLLVDLNTGLVKEHIGDMNRRAFIRPSDGKAVMEQRLADDVLIDAPVERNGGGWVRMEEPSSHLPHGFSQGTEPKMSMPEGFSQGTEPKMLMPEGFSQGTEPKVSMPEGFSQGTEPKVSMPEGFSRGTEPKMLMPEGFSQGTEPKVSMPEGFSRGTEPKMLMPEGFSQGTEPKMLMPEGFSQGTEPKMLMPEGFSRGTEPKVSVPKDFRQGTEPSFHIPEGFRQGTENLMSVPVGFRQGTEPSSKIPESFKSRTEPSFNIPEGFRQGTEPILLLAERTQDTKAVPGLLIPRHQPQICKGEIISGRCYEFNPTPLAFQDAQVMCRGLAPNAELASISNNDVHTRLVSLVTNGGNSNPVLTWIGGIVEDQQASWVDGSEWNYSDWMPGHPNVHSGRQACVEMFNIDESWWTANDCGLKRASICSYPITA</sequence>